<feature type="compositionally biased region" description="Low complexity" evidence="5">
    <location>
        <begin position="500"/>
        <end position="513"/>
    </location>
</feature>
<dbReference type="InterPro" id="IPR052440">
    <property type="entry name" value="Trans_Reg/Chrom_Remod"/>
</dbReference>
<feature type="compositionally biased region" description="Basic and acidic residues" evidence="5">
    <location>
        <begin position="485"/>
        <end position="498"/>
    </location>
</feature>
<feature type="region of interest" description="Disordered" evidence="5">
    <location>
        <begin position="1163"/>
        <end position="1239"/>
    </location>
</feature>
<feature type="compositionally biased region" description="Polar residues" evidence="5">
    <location>
        <begin position="158"/>
        <end position="169"/>
    </location>
</feature>
<dbReference type="STRING" id="188477.A0A433U5C5"/>
<dbReference type="Pfam" id="PF13771">
    <property type="entry name" value="zf-HC5HC2H"/>
    <property type="match status" value="1"/>
</dbReference>
<feature type="region of interest" description="Disordered" evidence="5">
    <location>
        <begin position="480"/>
        <end position="664"/>
    </location>
</feature>
<feature type="compositionally biased region" description="Basic and acidic residues" evidence="5">
    <location>
        <begin position="1079"/>
        <end position="1096"/>
    </location>
</feature>
<dbReference type="PANTHER" id="PTHR14955">
    <property type="entry name" value="RETINOIC ACID INDUCED 1/TRANSCRIPTION FACTOR 20"/>
    <property type="match status" value="1"/>
</dbReference>
<evidence type="ECO:0000256" key="1">
    <source>
        <dbReference type="ARBA" id="ARBA00022553"/>
    </source>
</evidence>
<feature type="compositionally biased region" description="Basic and acidic residues" evidence="5">
    <location>
        <begin position="987"/>
        <end position="1010"/>
    </location>
</feature>
<feature type="compositionally biased region" description="Polar residues" evidence="5">
    <location>
        <begin position="530"/>
        <end position="580"/>
    </location>
</feature>
<reference evidence="7 8" key="1">
    <citation type="submission" date="2019-01" db="EMBL/GenBank/DDBJ databases">
        <title>A draft genome assembly of the solar-powered sea slug Elysia chlorotica.</title>
        <authorList>
            <person name="Cai H."/>
            <person name="Li Q."/>
            <person name="Fang X."/>
            <person name="Li J."/>
            <person name="Curtis N.E."/>
            <person name="Altenburger A."/>
            <person name="Shibata T."/>
            <person name="Feng M."/>
            <person name="Maeda T."/>
            <person name="Schwartz J.A."/>
            <person name="Shigenobu S."/>
            <person name="Lundholm N."/>
            <person name="Nishiyama T."/>
            <person name="Yang H."/>
            <person name="Hasebe M."/>
            <person name="Li S."/>
            <person name="Pierce S.K."/>
            <person name="Wang J."/>
        </authorList>
    </citation>
    <scope>NUCLEOTIDE SEQUENCE [LARGE SCALE GENOMIC DNA]</scope>
    <source>
        <strain evidence="7">EC2010</strain>
        <tissue evidence="7">Whole organism of an adult</tissue>
    </source>
</reference>
<feature type="compositionally biased region" description="Polar residues" evidence="5">
    <location>
        <begin position="1026"/>
        <end position="1037"/>
    </location>
</feature>
<feature type="region of interest" description="Disordered" evidence="5">
    <location>
        <begin position="987"/>
        <end position="1096"/>
    </location>
</feature>
<feature type="compositionally biased region" description="Low complexity" evidence="5">
    <location>
        <begin position="905"/>
        <end position="916"/>
    </location>
</feature>
<dbReference type="GO" id="GO:0006357">
    <property type="term" value="P:regulation of transcription by RNA polymerase II"/>
    <property type="evidence" value="ECO:0007669"/>
    <property type="project" value="TreeGrafter"/>
</dbReference>
<feature type="compositionally biased region" description="Basic and acidic residues" evidence="5">
    <location>
        <begin position="1375"/>
        <end position="1392"/>
    </location>
</feature>
<proteinExistence type="predicted"/>
<feature type="compositionally biased region" description="Polar residues" evidence="5">
    <location>
        <begin position="368"/>
        <end position="388"/>
    </location>
</feature>
<feature type="compositionally biased region" description="Polar residues" evidence="5">
    <location>
        <begin position="412"/>
        <end position="446"/>
    </location>
</feature>
<keyword evidence="2" id="KW-0479">Metal-binding</keyword>
<feature type="compositionally biased region" description="Polar residues" evidence="5">
    <location>
        <begin position="283"/>
        <end position="299"/>
    </location>
</feature>
<organism evidence="7 8">
    <name type="scientific">Elysia chlorotica</name>
    <name type="common">Eastern emerald elysia</name>
    <name type="synonym">Sea slug</name>
    <dbReference type="NCBI Taxonomy" id="188477"/>
    <lineage>
        <taxon>Eukaryota</taxon>
        <taxon>Metazoa</taxon>
        <taxon>Spiralia</taxon>
        <taxon>Lophotrochozoa</taxon>
        <taxon>Mollusca</taxon>
        <taxon>Gastropoda</taxon>
        <taxon>Heterobranchia</taxon>
        <taxon>Euthyneura</taxon>
        <taxon>Panpulmonata</taxon>
        <taxon>Sacoglossa</taxon>
        <taxon>Placobranchoidea</taxon>
        <taxon>Plakobranchidae</taxon>
        <taxon>Elysia</taxon>
    </lineage>
</organism>
<feature type="compositionally biased region" description="Low complexity" evidence="5">
    <location>
        <begin position="309"/>
        <end position="341"/>
    </location>
</feature>
<evidence type="ECO:0000256" key="3">
    <source>
        <dbReference type="ARBA" id="ARBA00022771"/>
    </source>
</evidence>
<feature type="compositionally biased region" description="Low complexity" evidence="5">
    <location>
        <begin position="350"/>
        <end position="361"/>
    </location>
</feature>
<feature type="compositionally biased region" description="Basic residues" evidence="5">
    <location>
        <begin position="399"/>
        <end position="410"/>
    </location>
</feature>
<accession>A0A433U5C5</accession>
<dbReference type="PROSITE" id="PS51805">
    <property type="entry name" value="EPHD"/>
    <property type="match status" value="1"/>
</dbReference>
<evidence type="ECO:0000313" key="8">
    <source>
        <dbReference type="Proteomes" id="UP000271974"/>
    </source>
</evidence>
<dbReference type="CDD" id="cd15668">
    <property type="entry name" value="ePHD_RAI1_like"/>
    <property type="match status" value="1"/>
</dbReference>
<dbReference type="OrthoDB" id="10029243at2759"/>
<feature type="compositionally biased region" description="Polar residues" evidence="5">
    <location>
        <begin position="140"/>
        <end position="150"/>
    </location>
</feature>
<feature type="region of interest" description="Disordered" evidence="5">
    <location>
        <begin position="22"/>
        <end position="44"/>
    </location>
</feature>
<keyword evidence="1" id="KW-0597">Phosphoprotein</keyword>
<evidence type="ECO:0000259" key="6">
    <source>
        <dbReference type="PROSITE" id="PS51805"/>
    </source>
</evidence>
<feature type="region of interest" description="Disordered" evidence="5">
    <location>
        <begin position="209"/>
        <end position="446"/>
    </location>
</feature>
<dbReference type="InterPro" id="IPR013083">
    <property type="entry name" value="Znf_RING/FYVE/PHD"/>
</dbReference>
<feature type="compositionally biased region" description="Polar residues" evidence="5">
    <location>
        <begin position="1229"/>
        <end position="1239"/>
    </location>
</feature>
<feature type="compositionally biased region" description="Polar residues" evidence="5">
    <location>
        <begin position="917"/>
        <end position="933"/>
    </location>
</feature>
<feature type="compositionally biased region" description="Polar residues" evidence="5">
    <location>
        <begin position="861"/>
        <end position="874"/>
    </location>
</feature>
<feature type="compositionally biased region" description="Polar residues" evidence="5">
    <location>
        <begin position="1045"/>
        <end position="1075"/>
    </location>
</feature>
<dbReference type="InterPro" id="IPR034732">
    <property type="entry name" value="EPHD"/>
</dbReference>
<evidence type="ECO:0000256" key="4">
    <source>
        <dbReference type="ARBA" id="ARBA00022833"/>
    </source>
</evidence>
<feature type="region of interest" description="Disordered" evidence="5">
    <location>
        <begin position="120"/>
        <end position="188"/>
    </location>
</feature>
<feature type="domain" description="PHD-type" evidence="6">
    <location>
        <begin position="1412"/>
        <end position="1513"/>
    </location>
</feature>
<comment type="caution">
    <text evidence="7">The sequence shown here is derived from an EMBL/GenBank/DDBJ whole genome shotgun (WGS) entry which is preliminary data.</text>
</comment>
<dbReference type="SMART" id="SM00249">
    <property type="entry name" value="PHD"/>
    <property type="match status" value="1"/>
</dbReference>
<dbReference type="EMBL" id="RQTK01000069">
    <property type="protein sequence ID" value="RUS89003.1"/>
    <property type="molecule type" value="Genomic_DNA"/>
</dbReference>
<keyword evidence="8" id="KW-1185">Reference proteome</keyword>
<feature type="compositionally biased region" description="Polar residues" evidence="5">
    <location>
        <begin position="250"/>
        <end position="271"/>
    </location>
</feature>
<evidence type="ECO:0000256" key="2">
    <source>
        <dbReference type="ARBA" id="ARBA00022723"/>
    </source>
</evidence>
<keyword evidence="3" id="KW-0863">Zinc-finger</keyword>
<feature type="compositionally biased region" description="Polar residues" evidence="5">
    <location>
        <begin position="587"/>
        <end position="609"/>
    </location>
</feature>
<dbReference type="Proteomes" id="UP000271974">
    <property type="component" value="Unassembled WGS sequence"/>
</dbReference>
<evidence type="ECO:0000256" key="5">
    <source>
        <dbReference type="SAM" id="MobiDB-lite"/>
    </source>
</evidence>
<feature type="compositionally biased region" description="Basic residues" evidence="5">
    <location>
        <begin position="1206"/>
        <end position="1224"/>
    </location>
</feature>
<feature type="compositionally biased region" description="Basic and acidic residues" evidence="5">
    <location>
        <begin position="647"/>
        <end position="657"/>
    </location>
</feature>
<name>A0A433U5C5_ELYCH</name>
<dbReference type="GO" id="GO:0005634">
    <property type="term" value="C:nucleus"/>
    <property type="evidence" value="ECO:0007669"/>
    <property type="project" value="TreeGrafter"/>
</dbReference>
<keyword evidence="4" id="KW-0862">Zinc</keyword>
<evidence type="ECO:0000313" key="7">
    <source>
        <dbReference type="EMBL" id="RUS89003.1"/>
    </source>
</evidence>
<dbReference type="InterPro" id="IPR001965">
    <property type="entry name" value="Znf_PHD"/>
</dbReference>
<dbReference type="Gene3D" id="3.30.40.10">
    <property type="entry name" value="Zinc/RING finger domain, C3HC4 (zinc finger)"/>
    <property type="match status" value="1"/>
</dbReference>
<protein>
    <recommendedName>
        <fullName evidence="6">PHD-type domain-containing protein</fullName>
    </recommendedName>
</protein>
<dbReference type="PANTHER" id="PTHR14955:SF4">
    <property type="entry name" value="PHD-TYPE DOMAIN-CONTAINING PROTEIN"/>
    <property type="match status" value="1"/>
</dbReference>
<sequence length="1523" mass="163523">MNHYPDNYHSYGRDATNMQGMGYGGGYRDPSAMRGHPTPDYQGGSYPMSHHQGDFTARGMYGHIRPGTYPNMPNYGHFNSSGYMGHQGGMVSPYYNSHGQQSTPAEGYGMHHSQHLAMMGQSHNAARQPSGMAPAAGSQHCVSPTGQDSYGTAYPGQGSPSRMQLQHQGHASHPQVPVPPHPMRQTNAQQNPQEVADNILQMASSYPSNQTVQVPLKNRPAPYHIPRSPHYVPRQEHPHHTSPSPHQQQALSSHASPSPTSGVKSPINQNPTPSPGPGMLRSPSGQVMSPCGSQRSPSHSGPAYPSQAAVSTVQTSQMTSMSQASHPAMTSSNSQAQQYHNNHQHHHNHSQQSHLVQQSGSPHYSPCSMVQSPYSATPSAQTPATSYSPHCHNHNAVGPHHHNHHPHHHQPSTGSMVSSPHTNMSTPYVSSPNSIGQGSTFAQSSANSCNNPLMSLEKLVMLPETQVVDPKSVVNDACLSTQSEEGPKNVEDPAERPAESSGHSVGCSGVSSSLTSHAQPVDQTGVAKSVSETALNSTSSQPKQNVTATSNPLGSNSVSDQPVSGAADSQNIGSGQTCANSAPEVTEGNSVVQSSATKPADQDSVSKTIITPVKSDVHNGIGKSSSSNLLDNHVPGSPAFKHSHVHAKTDTESRVDLHPSSLSSDVKVPQKDIKLKVIIDRESDVLSKLSSQEVDDKSMKPVNSKDTKDLTEKEITIVPNPNLNDSSYESSNEMFEKESDSHGKAVDSSLIALSKDIRAKEEIKISPVPCHPPSVLSEVPIILNGVESATVCEAGEDQELDCNGIHARVHNSLSNIVKSKLGYSRHRAGIRPCSIAVEASERTVCERFSFRRNIRGRVTRASINRGRNNSTGNADSDESLENFSSPTIITSIDPPQDGMKKRGPSSSSKRNGFSKSHVVTSLTKNSDNSSTTKVPLDRNTCPPHSANGATAGSEEEPCYYEGVDSSYDVYLNTLSSDESGCCEDKGCESQCKEQEKESFTSSTETEKPMDDNTVTSSPSDKKETSCAESENGESITPPSKRLKASSGSTSIGNVSLKCTASQESNEVIDLTSETFSPKLKRESSSPDKQRVRSAEKFRPSILGKRSVKYPVVVLEKSPIVSPKLVSVKSENMDLINISEGSTPQQLVKANLPEIKSEVVSVPDIANPEPAVDVQNESLTQAQKAADVKQESDVPTEPNLSSVQKKNSPKKKPQKKKAAKPKGKRKEIQSNRQSDVTDSFKSMKFGRTLDLMKANRKRESGSIGPFVRIVGQRSSPKTVSVFAQPTAEILAAAKQGKASTGAKKGQTLPSVTTVHMVSNLSSKQPPMVPSARTISCKPWVCAFCGHRSSYKFLGDLFGPYFKETEVAKAEQIAVEESKKADAEKNVKPQDSGKKNVAKGQVPGTSGTTGRHNRRKSALHPLVVEPPPPSPEELWVHQACALWSPGVCLVGNKMYGLDEAAKDAAENVCSECKNAGAMIGCLHKGCPMKYHFVCAVQTDCYMDEENLSCLCPKHKEKKLGSASKS</sequence>
<dbReference type="GO" id="GO:0008270">
    <property type="term" value="F:zinc ion binding"/>
    <property type="evidence" value="ECO:0007669"/>
    <property type="project" value="UniProtKB-KW"/>
</dbReference>
<feature type="region of interest" description="Disordered" evidence="5">
    <location>
        <begin position="861"/>
        <end position="956"/>
    </location>
</feature>
<gene>
    <name evidence="7" type="ORF">EGW08_003250</name>
</gene>
<feature type="compositionally biased region" description="Polar residues" evidence="5">
    <location>
        <begin position="881"/>
        <end position="890"/>
    </location>
</feature>
<feature type="region of interest" description="Disordered" evidence="5">
    <location>
        <begin position="1375"/>
        <end position="1413"/>
    </location>
</feature>